<dbReference type="PROSITE" id="PS51009">
    <property type="entry name" value="CYTCII"/>
    <property type="match status" value="1"/>
</dbReference>
<dbReference type="PIRSF" id="PIRSF000027">
    <property type="entry name" value="Cytc_c_prime"/>
    <property type="match status" value="1"/>
</dbReference>
<keyword evidence="3" id="KW-0479">Metal-binding</keyword>
<dbReference type="Proteomes" id="UP001556196">
    <property type="component" value="Unassembled WGS sequence"/>
</dbReference>
<dbReference type="SUPFAM" id="SSF47175">
    <property type="entry name" value="Cytochromes"/>
    <property type="match status" value="1"/>
</dbReference>
<keyword evidence="4" id="KW-0249">Electron transport</keyword>
<feature type="chain" id="PRO_5046790118" evidence="6">
    <location>
        <begin position="21"/>
        <end position="145"/>
    </location>
</feature>
<evidence type="ECO:0000256" key="5">
    <source>
        <dbReference type="ARBA" id="ARBA00023004"/>
    </source>
</evidence>
<gene>
    <name evidence="7" type="ORF">ABUE31_12725</name>
</gene>
<keyword evidence="1" id="KW-0813">Transport</keyword>
<comment type="caution">
    <text evidence="7">The sequence shown here is derived from an EMBL/GenBank/DDBJ whole genome shotgun (WGS) entry which is preliminary data.</text>
</comment>
<keyword evidence="5" id="KW-0408">Iron</keyword>
<keyword evidence="8" id="KW-1185">Reference proteome</keyword>
<evidence type="ECO:0000256" key="4">
    <source>
        <dbReference type="ARBA" id="ARBA00022982"/>
    </source>
</evidence>
<organism evidence="7 8">
    <name type="scientific">Mesorhizobium marinum</name>
    <dbReference type="NCBI Taxonomy" id="3228790"/>
    <lineage>
        <taxon>Bacteria</taxon>
        <taxon>Pseudomonadati</taxon>
        <taxon>Pseudomonadota</taxon>
        <taxon>Alphaproteobacteria</taxon>
        <taxon>Hyphomicrobiales</taxon>
        <taxon>Phyllobacteriaceae</taxon>
        <taxon>Mesorhizobium</taxon>
    </lineage>
</organism>
<evidence type="ECO:0000313" key="7">
    <source>
        <dbReference type="EMBL" id="MEW9806848.1"/>
    </source>
</evidence>
<sequence length="145" mass="15006">MRKLIFAISALALATSASFADPQEEREALMKANGRAMGALSAYVKGEKPFDAADVLAQLNKISEDAQKMDAAMLWPAGSATGNSESSPKIWEDPAGFQAAIDKFKTDAAAAAAAPPADVDALKASMGAVGSNCGTCHEAFRIKKG</sequence>
<keyword evidence="6" id="KW-0732">Signal</keyword>
<dbReference type="InterPro" id="IPR010980">
    <property type="entry name" value="Cyt_c/b562"/>
</dbReference>
<accession>A0ABV3R0U7</accession>
<reference evidence="7 8" key="1">
    <citation type="submission" date="2024-06" db="EMBL/GenBank/DDBJ databases">
        <authorList>
            <person name="Tuo L."/>
        </authorList>
    </citation>
    <scope>NUCLEOTIDE SEQUENCE [LARGE SCALE GENOMIC DNA]</scope>
    <source>
        <strain evidence="7 8">ZMM04-5</strain>
    </source>
</reference>
<evidence type="ECO:0000313" key="8">
    <source>
        <dbReference type="Proteomes" id="UP001556196"/>
    </source>
</evidence>
<dbReference type="RefSeq" id="WP_367723974.1">
    <property type="nucleotide sequence ID" value="NZ_JBFOCH010000003.1"/>
</dbReference>
<keyword evidence="2" id="KW-0349">Heme</keyword>
<dbReference type="InterPro" id="IPR015984">
    <property type="entry name" value="Cyt_c_prime_subgr"/>
</dbReference>
<evidence type="ECO:0000256" key="2">
    <source>
        <dbReference type="ARBA" id="ARBA00022617"/>
    </source>
</evidence>
<protein>
    <submittedName>
        <fullName evidence="7">Cytochrome c</fullName>
    </submittedName>
</protein>
<dbReference type="InterPro" id="IPR012127">
    <property type="entry name" value="Cyt_c_prime"/>
</dbReference>
<name>A0ABV3R0U7_9HYPH</name>
<evidence type="ECO:0000256" key="1">
    <source>
        <dbReference type="ARBA" id="ARBA00022448"/>
    </source>
</evidence>
<feature type="signal peptide" evidence="6">
    <location>
        <begin position="1"/>
        <end position="20"/>
    </location>
</feature>
<dbReference type="Gene3D" id="1.20.120.10">
    <property type="entry name" value="Cytochrome c/b562"/>
    <property type="match status" value="1"/>
</dbReference>
<dbReference type="Pfam" id="PF01322">
    <property type="entry name" value="Cytochrom_C_2"/>
    <property type="match status" value="1"/>
</dbReference>
<proteinExistence type="predicted"/>
<dbReference type="EMBL" id="JBFOCI010000003">
    <property type="protein sequence ID" value="MEW9806848.1"/>
    <property type="molecule type" value="Genomic_DNA"/>
</dbReference>
<dbReference type="InterPro" id="IPR002321">
    <property type="entry name" value="Cyt_c_II"/>
</dbReference>
<dbReference type="PRINTS" id="PR00608">
    <property type="entry name" value="CYTCHROMECII"/>
</dbReference>
<evidence type="ECO:0000256" key="3">
    <source>
        <dbReference type="ARBA" id="ARBA00022723"/>
    </source>
</evidence>
<evidence type="ECO:0000256" key="6">
    <source>
        <dbReference type="SAM" id="SignalP"/>
    </source>
</evidence>